<dbReference type="GeneID" id="93164005"/>
<evidence type="ECO:0000313" key="5">
    <source>
        <dbReference type="Proteomes" id="UP000037392"/>
    </source>
</evidence>
<dbReference type="Gene3D" id="3.30.360.10">
    <property type="entry name" value="Dihydrodipicolinate Reductase, domain 2"/>
    <property type="match status" value="1"/>
</dbReference>
<dbReference type="InterPro" id="IPR036291">
    <property type="entry name" value="NAD(P)-bd_dom_sf"/>
</dbReference>
<sequence length="359" mass="39989">MQIKADGQNYAPRGHAAPVCGKDDFHVGVVGLDHGHIFGMSNGLTEAGAVIDLVYDPDTEKAEAFCKRYPGARTASSLEEILDNERIKMIASASVPSERCDLGIQAMARGKDYFTDKPPLINREQLDRARQAVKAYNRKYAVYYSERRHVEAAVYAEKLLKEQAIGRVINIMGWGPHRASVSTRPGWFFDKSRYGGILVDIGCHQIEQILIYAGARDAVVEKSRVANYGHKETPGFEDFGDMMLTCDNGTTAYSRLDWFTPDGLGAWGDGRTLIVGTDGYIEIRKYLDVANDREGDHLYLVNHEGERHIKAAGLIGFPFFGRLIRDCLDRTDTAFDQDTEFKAIELAIEAELAAERIEG</sequence>
<evidence type="ECO:0000259" key="3">
    <source>
        <dbReference type="Pfam" id="PF22725"/>
    </source>
</evidence>
<dbReference type="GO" id="GO:0016491">
    <property type="term" value="F:oxidoreductase activity"/>
    <property type="evidence" value="ECO:0007669"/>
    <property type="project" value="UniProtKB-KW"/>
</dbReference>
<dbReference type="SUPFAM" id="SSF55347">
    <property type="entry name" value="Glyceraldehyde-3-phosphate dehydrogenase-like, C-terminal domain"/>
    <property type="match status" value="1"/>
</dbReference>
<dbReference type="Pfam" id="PF22725">
    <property type="entry name" value="GFO_IDH_MocA_C3"/>
    <property type="match status" value="1"/>
</dbReference>
<dbReference type="PANTHER" id="PTHR43818">
    <property type="entry name" value="BCDNA.GH03377"/>
    <property type="match status" value="1"/>
</dbReference>
<reference evidence="4 5" key="1">
    <citation type="submission" date="2011-04" db="EMBL/GenBank/DDBJ databases">
        <title>The Genome Sequence of Clostridium citroniae WAL-19142.</title>
        <authorList>
            <consortium name="The Broad Institute Genome Sequencing Platform"/>
            <person name="Earl A."/>
            <person name="Ward D."/>
            <person name="Feldgarden M."/>
            <person name="Gevers D."/>
            <person name="Warren Y.A."/>
            <person name="Tyrrell K.L."/>
            <person name="Citron D.M."/>
            <person name="Goldstein E.J."/>
            <person name="Daigneault M."/>
            <person name="Allen-Vercoe E."/>
            <person name="Young S.K."/>
            <person name="Zeng Q."/>
            <person name="Gargeya S."/>
            <person name="Fitzgerald M."/>
            <person name="Haas B."/>
            <person name="Abouelleil A."/>
            <person name="Alvarado L."/>
            <person name="Arachchi H.M."/>
            <person name="Berlin A."/>
            <person name="Brown A."/>
            <person name="Chapman S.B."/>
            <person name="Chen Z."/>
            <person name="Dunbar C."/>
            <person name="Freedman E."/>
            <person name="Gearin G."/>
            <person name="Gellesch M."/>
            <person name="Goldberg J."/>
            <person name="Griggs A."/>
            <person name="Gujja S."/>
            <person name="Heilman E.R."/>
            <person name="Heiman D."/>
            <person name="Howarth C."/>
            <person name="Larson L."/>
            <person name="Lui A."/>
            <person name="MacDonald P.J."/>
            <person name="Mehta T."/>
            <person name="Montmayeur A."/>
            <person name="Murphy C."/>
            <person name="Neiman D."/>
            <person name="Pearson M."/>
            <person name="Priest M."/>
            <person name="Roberts A."/>
            <person name="Saif S."/>
            <person name="Shea T."/>
            <person name="Shenoy N."/>
            <person name="Sisk P."/>
            <person name="Stolte C."/>
            <person name="Sykes S."/>
            <person name="White J."/>
            <person name="Yandava C."/>
            <person name="Wortman J."/>
            <person name="Nusbaum C."/>
            <person name="Birren B."/>
        </authorList>
    </citation>
    <scope>NUCLEOTIDE SEQUENCE [LARGE SCALE GENOMIC DNA]</scope>
    <source>
        <strain evidence="4 5">WAL-19142</strain>
    </source>
</reference>
<dbReference type="InterPro" id="IPR050463">
    <property type="entry name" value="Gfo/Idh/MocA_oxidrdct_glycsds"/>
</dbReference>
<feature type="domain" description="Gfo/Idh/MocA-like oxidoreductase N-terminal" evidence="2">
    <location>
        <begin position="25"/>
        <end position="144"/>
    </location>
</feature>
<keyword evidence="1" id="KW-0560">Oxidoreductase</keyword>
<dbReference type="PATRIC" id="fig|742734.4.peg.4991"/>
<dbReference type="AlphaFoldDB" id="A0A0J9BPE6"/>
<dbReference type="RefSeq" id="WP_048930800.1">
    <property type="nucleotide sequence ID" value="NZ_KQ235882.1"/>
</dbReference>
<accession>A0A0J9BPE6</accession>
<comment type="caution">
    <text evidence="4">The sequence shown here is derived from an EMBL/GenBank/DDBJ whole genome shotgun (WGS) entry which is preliminary data.</text>
</comment>
<feature type="domain" description="GFO/IDH/MocA-like oxidoreductase" evidence="3">
    <location>
        <begin position="156"/>
        <end position="282"/>
    </location>
</feature>
<evidence type="ECO:0000313" key="4">
    <source>
        <dbReference type="EMBL" id="KMW14997.1"/>
    </source>
</evidence>
<dbReference type="InterPro" id="IPR000683">
    <property type="entry name" value="Gfo/Idh/MocA-like_OxRdtase_N"/>
</dbReference>
<dbReference type="Gene3D" id="3.40.50.720">
    <property type="entry name" value="NAD(P)-binding Rossmann-like Domain"/>
    <property type="match status" value="1"/>
</dbReference>
<protein>
    <submittedName>
        <fullName evidence="4">Uncharacterized protein</fullName>
    </submittedName>
</protein>
<proteinExistence type="predicted"/>
<dbReference type="Proteomes" id="UP000037392">
    <property type="component" value="Unassembled WGS sequence"/>
</dbReference>
<dbReference type="EMBL" id="ADLK01000035">
    <property type="protein sequence ID" value="KMW14997.1"/>
    <property type="molecule type" value="Genomic_DNA"/>
</dbReference>
<dbReference type="Pfam" id="PF01408">
    <property type="entry name" value="GFO_IDH_MocA"/>
    <property type="match status" value="1"/>
</dbReference>
<name>A0A0J9BPE6_9FIRM</name>
<dbReference type="SUPFAM" id="SSF51735">
    <property type="entry name" value="NAD(P)-binding Rossmann-fold domains"/>
    <property type="match status" value="1"/>
</dbReference>
<evidence type="ECO:0000256" key="1">
    <source>
        <dbReference type="ARBA" id="ARBA00023002"/>
    </source>
</evidence>
<evidence type="ECO:0000259" key="2">
    <source>
        <dbReference type="Pfam" id="PF01408"/>
    </source>
</evidence>
<gene>
    <name evidence="4" type="ORF">HMPREF9470_04657</name>
</gene>
<dbReference type="InterPro" id="IPR055170">
    <property type="entry name" value="GFO_IDH_MocA-like_dom"/>
</dbReference>
<dbReference type="GO" id="GO:0000166">
    <property type="term" value="F:nucleotide binding"/>
    <property type="evidence" value="ECO:0007669"/>
    <property type="project" value="InterPro"/>
</dbReference>
<dbReference type="OrthoDB" id="9768836at2"/>
<organism evidence="4 5">
    <name type="scientific">[Clostridium] citroniae WAL-19142</name>
    <dbReference type="NCBI Taxonomy" id="742734"/>
    <lineage>
        <taxon>Bacteria</taxon>
        <taxon>Bacillati</taxon>
        <taxon>Bacillota</taxon>
        <taxon>Clostridia</taxon>
        <taxon>Lachnospirales</taxon>
        <taxon>Lachnospiraceae</taxon>
        <taxon>Enterocloster</taxon>
    </lineage>
</organism>
<dbReference type="PANTHER" id="PTHR43818:SF11">
    <property type="entry name" value="BCDNA.GH03377"/>
    <property type="match status" value="1"/>
</dbReference>